<gene>
    <name evidence="2" type="ORF">B0T26DRAFT_216369</name>
</gene>
<accession>A0AA40AUU7</accession>
<protein>
    <submittedName>
        <fullName evidence="2">Uncharacterized protein</fullName>
    </submittedName>
</protein>
<dbReference type="AlphaFoldDB" id="A0AA40AUU7"/>
<evidence type="ECO:0000313" key="3">
    <source>
        <dbReference type="Proteomes" id="UP001172101"/>
    </source>
</evidence>
<keyword evidence="1" id="KW-0472">Membrane</keyword>
<reference evidence="2" key="1">
    <citation type="submission" date="2023-06" db="EMBL/GenBank/DDBJ databases">
        <title>Genome-scale phylogeny and comparative genomics of the fungal order Sordariales.</title>
        <authorList>
            <consortium name="Lawrence Berkeley National Laboratory"/>
            <person name="Hensen N."/>
            <person name="Bonometti L."/>
            <person name="Westerberg I."/>
            <person name="Brannstrom I.O."/>
            <person name="Guillou S."/>
            <person name="Cros-Aarteil S."/>
            <person name="Calhoun S."/>
            <person name="Haridas S."/>
            <person name="Kuo A."/>
            <person name="Mondo S."/>
            <person name="Pangilinan J."/>
            <person name="Riley R."/>
            <person name="LaButti K."/>
            <person name="Andreopoulos B."/>
            <person name="Lipzen A."/>
            <person name="Chen C."/>
            <person name="Yanf M."/>
            <person name="Daum C."/>
            <person name="Ng V."/>
            <person name="Clum A."/>
            <person name="Steindorff A."/>
            <person name="Ohm R."/>
            <person name="Martin F."/>
            <person name="Silar P."/>
            <person name="Natvig D."/>
            <person name="Lalanne C."/>
            <person name="Gautier V."/>
            <person name="Ament-velasquez S.L."/>
            <person name="Kruys A."/>
            <person name="Hutchinson M.I."/>
            <person name="Powell A.J."/>
            <person name="Barry K."/>
            <person name="Miller A.N."/>
            <person name="Grigoriev I.V."/>
            <person name="Debuchy R."/>
            <person name="Gladieux P."/>
            <person name="Thoren M.H."/>
            <person name="Johannesson H."/>
        </authorList>
    </citation>
    <scope>NUCLEOTIDE SEQUENCE</scope>
    <source>
        <strain evidence="2">SMH2392-1A</strain>
    </source>
</reference>
<feature type="transmembrane region" description="Helical" evidence="1">
    <location>
        <begin position="150"/>
        <end position="172"/>
    </location>
</feature>
<sequence>MYTSPEISKFFSPQHNIRHFPFSPAIRTYIYPTLALSIWMRVAPTSFTAPATDRKKRSRETKTRKLLHLLPLIRLIYFFGVTRFPLLIPFPFSAPFLPCLPGERRVLDLPLLPSTVAVVGIFRHGMAGRSLPFFPISYFPISVQFSGGIILFYLLSIYSLFLLLFFCVIYIYPWIVPRGLCRGTTTLAFVSVTSYHELFCFPGADNGDPTFFLFFMTNSEDGRARPDRWLKERSKQASKQAEKRKADSQGFRDGWGLFRFYILFLPWILPNIPGA</sequence>
<proteinExistence type="predicted"/>
<evidence type="ECO:0000313" key="2">
    <source>
        <dbReference type="EMBL" id="KAK0722379.1"/>
    </source>
</evidence>
<dbReference type="EMBL" id="JAUIRO010000003">
    <property type="protein sequence ID" value="KAK0722379.1"/>
    <property type="molecule type" value="Genomic_DNA"/>
</dbReference>
<keyword evidence="3" id="KW-1185">Reference proteome</keyword>
<evidence type="ECO:0000256" key="1">
    <source>
        <dbReference type="SAM" id="Phobius"/>
    </source>
</evidence>
<keyword evidence="1" id="KW-0812">Transmembrane</keyword>
<feature type="transmembrane region" description="Helical" evidence="1">
    <location>
        <begin position="66"/>
        <end position="88"/>
    </location>
</feature>
<organism evidence="2 3">
    <name type="scientific">Lasiosphaeria miniovina</name>
    <dbReference type="NCBI Taxonomy" id="1954250"/>
    <lineage>
        <taxon>Eukaryota</taxon>
        <taxon>Fungi</taxon>
        <taxon>Dikarya</taxon>
        <taxon>Ascomycota</taxon>
        <taxon>Pezizomycotina</taxon>
        <taxon>Sordariomycetes</taxon>
        <taxon>Sordariomycetidae</taxon>
        <taxon>Sordariales</taxon>
        <taxon>Lasiosphaeriaceae</taxon>
        <taxon>Lasiosphaeria</taxon>
    </lineage>
</organism>
<dbReference type="Proteomes" id="UP001172101">
    <property type="component" value="Unassembled WGS sequence"/>
</dbReference>
<dbReference type="GeneID" id="85317087"/>
<name>A0AA40AUU7_9PEZI</name>
<comment type="caution">
    <text evidence="2">The sequence shown here is derived from an EMBL/GenBank/DDBJ whole genome shotgun (WGS) entry which is preliminary data.</text>
</comment>
<dbReference type="RefSeq" id="XP_060298303.1">
    <property type="nucleotide sequence ID" value="XM_060433817.1"/>
</dbReference>
<keyword evidence="1" id="KW-1133">Transmembrane helix</keyword>